<dbReference type="GO" id="GO:0003677">
    <property type="term" value="F:DNA binding"/>
    <property type="evidence" value="ECO:0007669"/>
    <property type="project" value="InterPro"/>
</dbReference>
<dbReference type="InterPro" id="IPR013762">
    <property type="entry name" value="Integrase-like_cat_sf"/>
</dbReference>
<gene>
    <name evidence="2" type="ORF">NMY3_00559</name>
</gene>
<evidence type="ECO:0008006" key="4">
    <source>
        <dbReference type="Google" id="ProtNLM"/>
    </source>
</evidence>
<dbReference type="GO" id="GO:0015074">
    <property type="term" value="P:DNA integration"/>
    <property type="evidence" value="ECO:0007669"/>
    <property type="project" value="InterPro"/>
</dbReference>
<name>A0A654LX06_9ARCH</name>
<dbReference type="KEGG" id="taa:NMY3_00559"/>
<proteinExistence type="predicted"/>
<sequence>MSNSTVEINSLTGSNDSIYLTNAYTMFVFSIRSEVTRKYYERRLRHFFNHINFDLENSKNMEVRCNNFSTKGKNDTNWAIAQVIIFLQFQKERVHNGEITASTLRNFIKAIKLFCDSSDLNIPWKKLMKGLPRAVQAANDRAPTMEEIQKLIEYPDRRIKPIVYTMVSSGIRLGAWDYLKWKHVTPVYDHDNKTVVAAKLKVYEGDIEEYFSFVTPEAYKALKEWMEFRASYGENINDESWLMRDLWQTTNVSYGARWGLATVPKKIKNTGIKRLLERALWDQGIRNKLKDGTKRHEFKAAHGFRKFYKSRAEQVMRPINVEITMGHNIGLSDCYYRPTVKEVSDDYLKAVDLLTIHSDGVTLKKQVQQLKEDNHNNEYIIKGKLQEKDDQIKNLEDNVKLLKEGMDKMFILIQQNPLLANVKPEILKKL</sequence>
<dbReference type="OrthoDB" id="12201at2157"/>
<accession>A0A654LX06</accession>
<dbReference type="Proteomes" id="UP000058925">
    <property type="component" value="Chromosome"/>
</dbReference>
<organism evidence="2 3">
    <name type="scientific">Candidatus Nitrosocosmicus oleophilus</name>
    <dbReference type="NCBI Taxonomy" id="1353260"/>
    <lineage>
        <taxon>Archaea</taxon>
        <taxon>Nitrososphaerota</taxon>
        <taxon>Nitrososphaeria</taxon>
        <taxon>Nitrososphaerales</taxon>
        <taxon>Nitrososphaeraceae</taxon>
        <taxon>Candidatus Nitrosocosmicus</taxon>
    </lineage>
</organism>
<dbReference type="SUPFAM" id="SSF56349">
    <property type="entry name" value="DNA breaking-rejoining enzymes"/>
    <property type="match status" value="1"/>
</dbReference>
<reference evidence="3" key="1">
    <citation type="submission" date="2015-10" db="EMBL/GenBank/DDBJ databases">
        <title>Niche specialization of a soil ammonia-oxidizing archaeon, Candidatus Nitrosocosmicus oleophilus.</title>
        <authorList>
            <person name="Jung M.-Y."/>
            <person name="Rhee S.-K."/>
        </authorList>
    </citation>
    <scope>NUCLEOTIDE SEQUENCE [LARGE SCALE GENOMIC DNA]</scope>
    <source>
        <strain evidence="3">MY3</strain>
    </source>
</reference>
<keyword evidence="3" id="KW-1185">Reference proteome</keyword>
<keyword evidence="1" id="KW-0233">DNA recombination</keyword>
<evidence type="ECO:0000313" key="3">
    <source>
        <dbReference type="Proteomes" id="UP000058925"/>
    </source>
</evidence>
<evidence type="ECO:0000256" key="1">
    <source>
        <dbReference type="ARBA" id="ARBA00023172"/>
    </source>
</evidence>
<dbReference type="InterPro" id="IPR011010">
    <property type="entry name" value="DNA_brk_join_enz"/>
</dbReference>
<protein>
    <recommendedName>
        <fullName evidence="4">Phage integrase family protein</fullName>
    </recommendedName>
</protein>
<dbReference type="RefSeq" id="WP_196817374.1">
    <property type="nucleotide sequence ID" value="NZ_CP012850.1"/>
</dbReference>
<dbReference type="GeneID" id="60420723"/>
<dbReference type="EMBL" id="CP012850">
    <property type="protein sequence ID" value="ALI34771.1"/>
    <property type="molecule type" value="Genomic_DNA"/>
</dbReference>
<dbReference type="GO" id="GO:0006310">
    <property type="term" value="P:DNA recombination"/>
    <property type="evidence" value="ECO:0007669"/>
    <property type="project" value="UniProtKB-KW"/>
</dbReference>
<evidence type="ECO:0000313" key="2">
    <source>
        <dbReference type="EMBL" id="ALI34771.1"/>
    </source>
</evidence>
<dbReference type="Gene3D" id="1.10.443.10">
    <property type="entry name" value="Intergrase catalytic core"/>
    <property type="match status" value="1"/>
</dbReference>
<dbReference type="AlphaFoldDB" id="A0A654LX06"/>